<proteinExistence type="predicted"/>
<reference evidence="2" key="1">
    <citation type="submission" date="2023-03" db="EMBL/GenBank/DDBJ databases">
        <title>Massive genome expansion in bonnet fungi (Mycena s.s.) driven by repeated elements and novel gene families across ecological guilds.</title>
        <authorList>
            <consortium name="Lawrence Berkeley National Laboratory"/>
            <person name="Harder C.B."/>
            <person name="Miyauchi S."/>
            <person name="Viragh M."/>
            <person name="Kuo A."/>
            <person name="Thoen E."/>
            <person name="Andreopoulos B."/>
            <person name="Lu D."/>
            <person name="Skrede I."/>
            <person name="Drula E."/>
            <person name="Henrissat B."/>
            <person name="Morin E."/>
            <person name="Kohler A."/>
            <person name="Barry K."/>
            <person name="LaButti K."/>
            <person name="Morin E."/>
            <person name="Salamov A."/>
            <person name="Lipzen A."/>
            <person name="Mereny Z."/>
            <person name="Hegedus B."/>
            <person name="Baldrian P."/>
            <person name="Stursova M."/>
            <person name="Weitz H."/>
            <person name="Taylor A."/>
            <person name="Grigoriev I.V."/>
            <person name="Nagy L.G."/>
            <person name="Martin F."/>
            <person name="Kauserud H."/>
        </authorList>
    </citation>
    <scope>NUCLEOTIDE SEQUENCE</scope>
    <source>
        <strain evidence="2">9284</strain>
    </source>
</reference>
<dbReference type="Gene3D" id="2.60.120.260">
    <property type="entry name" value="Galactose-binding domain-like"/>
    <property type="match status" value="2"/>
</dbReference>
<accession>A0AAD7C141</accession>
<dbReference type="Proteomes" id="UP001221142">
    <property type="component" value="Unassembled WGS sequence"/>
</dbReference>
<sequence>MPVKTSAIQFNLTVDDFDSLITYPEQSQWTTPDPSASPPNPGLDIWFDSTYHRTNVSGASFSFNFTGPRIYLYGTSGPAFGSYAISIDGHKSEHSAHASANSSRHLLFSSDCLTYAPHVLEVTNLGAKAAHEGGDLLIDYLEAGVDLVPAGAELTNVTLQESDSRLVYTGNWTENVFNPAFSGGYSRYTNDANGTVSLTFNATAIFIFGDKTDRHGLYTVSLDSRPLQTFNGVSGCGGAFAHACEKDNTLAFFAANLDAREHRVTVTNVPGELGAYFDLDAIVLTEISTYLPAPRTHGRGLVARSLFGGEQAAVADLSFVGLSASLAMVLFFVLFGALRRLGRY</sequence>
<keyword evidence="1" id="KW-0812">Transmembrane</keyword>
<dbReference type="AlphaFoldDB" id="A0AAD7C141"/>
<dbReference type="EMBL" id="JARKIF010000006">
    <property type="protein sequence ID" value="KAJ7636306.1"/>
    <property type="molecule type" value="Genomic_DNA"/>
</dbReference>
<comment type="caution">
    <text evidence="2">The sequence shown here is derived from an EMBL/GenBank/DDBJ whole genome shotgun (WGS) entry which is preliminary data.</text>
</comment>
<protein>
    <submittedName>
        <fullName evidence="2">Uncharacterized protein</fullName>
    </submittedName>
</protein>
<evidence type="ECO:0000313" key="2">
    <source>
        <dbReference type="EMBL" id="KAJ7636306.1"/>
    </source>
</evidence>
<keyword evidence="1" id="KW-0472">Membrane</keyword>
<gene>
    <name evidence="2" type="ORF">FB45DRAFT_445410</name>
</gene>
<organism evidence="2 3">
    <name type="scientific">Roridomyces roridus</name>
    <dbReference type="NCBI Taxonomy" id="1738132"/>
    <lineage>
        <taxon>Eukaryota</taxon>
        <taxon>Fungi</taxon>
        <taxon>Dikarya</taxon>
        <taxon>Basidiomycota</taxon>
        <taxon>Agaricomycotina</taxon>
        <taxon>Agaricomycetes</taxon>
        <taxon>Agaricomycetidae</taxon>
        <taxon>Agaricales</taxon>
        <taxon>Marasmiineae</taxon>
        <taxon>Mycenaceae</taxon>
        <taxon>Roridomyces</taxon>
    </lineage>
</organism>
<keyword evidence="3" id="KW-1185">Reference proteome</keyword>
<feature type="transmembrane region" description="Helical" evidence="1">
    <location>
        <begin position="317"/>
        <end position="338"/>
    </location>
</feature>
<evidence type="ECO:0000256" key="1">
    <source>
        <dbReference type="SAM" id="Phobius"/>
    </source>
</evidence>
<keyword evidence="1" id="KW-1133">Transmembrane helix</keyword>
<evidence type="ECO:0000313" key="3">
    <source>
        <dbReference type="Proteomes" id="UP001221142"/>
    </source>
</evidence>
<name>A0AAD7C141_9AGAR</name>